<dbReference type="SUPFAM" id="SSF54695">
    <property type="entry name" value="POZ domain"/>
    <property type="match status" value="1"/>
</dbReference>
<name>A0A1I7UKS9_9PELO</name>
<protein>
    <submittedName>
        <fullName evidence="2">BTB domain-containing protein</fullName>
    </submittedName>
</protein>
<accession>A0A1I7UKS9</accession>
<dbReference type="eggNOG" id="ENOG502TJU5">
    <property type="taxonomic scope" value="Eukaryota"/>
</dbReference>
<evidence type="ECO:0000313" key="1">
    <source>
        <dbReference type="Proteomes" id="UP000095282"/>
    </source>
</evidence>
<sequence length="309" mass="36844">MSNRHKYAFNGVRFFENAREHMERNDFPRIPIGTIGGVDGWYLTIRQTVQNNVTYYCPYIAKPGPNPKIKIRYRFVFLREDGSWFSAWEGYEYLIPGFDYRGAGKRVESLLNEENGYLTNGGITIEYGFQFEGILSWNDIWTFNFHDRLFDCEKEKNMITFYKDTEENGMRFFHCHKQLLAHHSSYFDLDPDENDMIEINDEYIDWFDDFLQIAHGVRGITELDFIETLDYALDYKLSNVIQILDQTIKYNMWSSKFLLADAIYFGLEHWMADFLREQETSKELARRLGKKESQENVRRNDEEMCQAVF</sequence>
<proteinExistence type="predicted"/>
<dbReference type="WBParaSite" id="Csp11.Scaffold630.g16954.t1">
    <property type="protein sequence ID" value="Csp11.Scaffold630.g16954.t1"/>
    <property type="gene ID" value="Csp11.Scaffold630.g16954"/>
</dbReference>
<keyword evidence="1" id="KW-1185">Reference proteome</keyword>
<evidence type="ECO:0000313" key="2">
    <source>
        <dbReference type="WBParaSite" id="Csp11.Scaffold630.g16954.t1"/>
    </source>
</evidence>
<organism evidence="1 2">
    <name type="scientific">Caenorhabditis tropicalis</name>
    <dbReference type="NCBI Taxonomy" id="1561998"/>
    <lineage>
        <taxon>Eukaryota</taxon>
        <taxon>Metazoa</taxon>
        <taxon>Ecdysozoa</taxon>
        <taxon>Nematoda</taxon>
        <taxon>Chromadorea</taxon>
        <taxon>Rhabditida</taxon>
        <taxon>Rhabditina</taxon>
        <taxon>Rhabditomorpha</taxon>
        <taxon>Rhabditoidea</taxon>
        <taxon>Rhabditidae</taxon>
        <taxon>Peloderinae</taxon>
        <taxon>Caenorhabditis</taxon>
    </lineage>
</organism>
<dbReference type="AlphaFoldDB" id="A0A1I7UKS9"/>
<reference evidence="2" key="1">
    <citation type="submission" date="2016-11" db="UniProtKB">
        <authorList>
            <consortium name="WormBaseParasite"/>
        </authorList>
    </citation>
    <scope>IDENTIFICATION</scope>
</reference>
<dbReference type="InterPro" id="IPR011333">
    <property type="entry name" value="SKP1/BTB/POZ_sf"/>
</dbReference>
<dbReference type="Proteomes" id="UP000095282">
    <property type="component" value="Unplaced"/>
</dbReference>